<proteinExistence type="predicted"/>
<dbReference type="AlphaFoldDB" id="A0A454CR27"/>
<accession>A0A454CR27</accession>
<organism evidence="1 2">
    <name type="scientific">Vibrio harveyi</name>
    <name type="common">Beneckea harveyi</name>
    <dbReference type="NCBI Taxonomy" id="669"/>
    <lineage>
        <taxon>Bacteria</taxon>
        <taxon>Pseudomonadati</taxon>
        <taxon>Pseudomonadota</taxon>
        <taxon>Gammaproteobacteria</taxon>
        <taxon>Vibrionales</taxon>
        <taxon>Vibrionaceae</taxon>
        <taxon>Vibrio</taxon>
    </lineage>
</organism>
<name>A0A454CR27_VIBHA</name>
<evidence type="ECO:0000313" key="1">
    <source>
        <dbReference type="EMBL" id="EKM28867.1"/>
    </source>
</evidence>
<gene>
    <name evidence="1" type="ORF">VCHENC02_5272</name>
</gene>
<evidence type="ECO:0000313" key="2">
    <source>
        <dbReference type="Proteomes" id="UP000008367"/>
    </source>
</evidence>
<sequence>FEPIQFFVFIITGMGQNYRHIIVTIFASVF</sequence>
<protein>
    <submittedName>
        <fullName evidence="1">Uncharacterized protein</fullName>
    </submittedName>
</protein>
<comment type="caution">
    <text evidence="1">The sequence shown here is derived from an EMBL/GenBank/DDBJ whole genome shotgun (WGS) entry which is preliminary data.</text>
</comment>
<dbReference type="Proteomes" id="UP000008367">
    <property type="component" value="Unassembled WGS sequence"/>
</dbReference>
<dbReference type="EMBL" id="AJSR01002347">
    <property type="protein sequence ID" value="EKM28867.1"/>
    <property type="molecule type" value="Genomic_DNA"/>
</dbReference>
<feature type="non-terminal residue" evidence="1">
    <location>
        <position position="1"/>
    </location>
</feature>
<reference evidence="1 2" key="1">
    <citation type="submission" date="2012-10" db="EMBL/GenBank/DDBJ databases">
        <title>Genome sequence of Vibrio Cholerae HENC-02.</title>
        <authorList>
            <person name="Eppinger M."/>
            <person name="Hasan N.A."/>
            <person name="Sengamalay N."/>
            <person name="Hine E."/>
            <person name="Su Q."/>
            <person name="Daugherty S.C."/>
            <person name="Young S."/>
            <person name="Sadzewicz L."/>
            <person name="Tallon L."/>
            <person name="Cebula T.A."/>
            <person name="Ravel J."/>
            <person name="Colwell R.R."/>
        </authorList>
    </citation>
    <scope>NUCLEOTIDE SEQUENCE [LARGE SCALE GENOMIC DNA]</scope>
    <source>
        <strain evidence="1 2">HENC-02</strain>
    </source>
</reference>